<accession>A0A022QSZ9</accession>
<feature type="domain" description="Ethylene insensitive 3-like DNA-binding" evidence="5">
    <location>
        <begin position="14"/>
        <end position="231"/>
    </location>
</feature>
<comment type="similarity">
    <text evidence="2">Belongs to the EIN3 family.</text>
</comment>
<dbReference type="GO" id="GO:0009873">
    <property type="term" value="P:ethylene-activated signaling pathway"/>
    <property type="evidence" value="ECO:0007669"/>
    <property type="project" value="UniProtKB-KW"/>
</dbReference>
<evidence type="ECO:0000256" key="3">
    <source>
        <dbReference type="ARBA" id="ARBA00022745"/>
    </source>
</evidence>
<dbReference type="eggNOG" id="ENOG502QWMS">
    <property type="taxonomic scope" value="Eukaryota"/>
</dbReference>
<protein>
    <recommendedName>
        <fullName evidence="5">Ethylene insensitive 3-like DNA-binding domain-containing protein</fullName>
    </recommendedName>
</protein>
<evidence type="ECO:0000256" key="1">
    <source>
        <dbReference type="ARBA" id="ARBA00004123"/>
    </source>
</evidence>
<organism evidence="6 7">
    <name type="scientific">Erythranthe guttata</name>
    <name type="common">Yellow monkey flower</name>
    <name type="synonym">Mimulus guttatus</name>
    <dbReference type="NCBI Taxonomy" id="4155"/>
    <lineage>
        <taxon>Eukaryota</taxon>
        <taxon>Viridiplantae</taxon>
        <taxon>Streptophyta</taxon>
        <taxon>Embryophyta</taxon>
        <taxon>Tracheophyta</taxon>
        <taxon>Spermatophyta</taxon>
        <taxon>Magnoliopsida</taxon>
        <taxon>eudicotyledons</taxon>
        <taxon>Gunneridae</taxon>
        <taxon>Pentapetalae</taxon>
        <taxon>asterids</taxon>
        <taxon>lamiids</taxon>
        <taxon>Lamiales</taxon>
        <taxon>Phrymaceae</taxon>
        <taxon>Erythranthe</taxon>
    </lineage>
</organism>
<evidence type="ECO:0000256" key="2">
    <source>
        <dbReference type="ARBA" id="ARBA00009416"/>
    </source>
</evidence>
<dbReference type="InterPro" id="IPR006957">
    <property type="entry name" value="EIN3"/>
</dbReference>
<dbReference type="GO" id="GO:0003677">
    <property type="term" value="F:DNA binding"/>
    <property type="evidence" value="ECO:0000318"/>
    <property type="project" value="GO_Central"/>
</dbReference>
<sequence length="296" mass="33381">MWKDRALMKKLKADPTSQSKLEKSRLKKISRAQAAILKYMVKVMEVCKAQGFVYGIVPEKGTGTPLSGSSESLRKWWKETVEFDKNAPAAIAQIVVEETAAGKMDPISCMYLLQELPDATLGSILSALLQHCLPPQRKFPLERGQPPPWWPKGDELWWGDQGVAQEQGPPPYRKPHDLKKAWKVSVLAAIIQHMSPDLDRMRGFVTESKILQNNMTAKDTATWSKVVNQEEALSTLTKKSLKISDDENTEEQEGLLVDTANDRFDAESDFYNNNDKRKCAFDPTPCANDENTKCRK</sequence>
<dbReference type="FunFam" id="1.10.3180.10:FF:000001">
    <property type="entry name" value="Ethylene insensitive 3-like 1"/>
    <property type="match status" value="1"/>
</dbReference>
<feature type="non-terminal residue" evidence="6">
    <location>
        <position position="296"/>
    </location>
</feature>
<proteinExistence type="inferred from homology"/>
<dbReference type="EMBL" id="KI631018">
    <property type="protein sequence ID" value="EYU31026.1"/>
    <property type="molecule type" value="Genomic_DNA"/>
</dbReference>
<evidence type="ECO:0000256" key="4">
    <source>
        <dbReference type="ARBA" id="ARBA00023242"/>
    </source>
</evidence>
<name>A0A022QSZ9_ERYGU</name>
<dbReference type="GO" id="GO:0005634">
    <property type="term" value="C:nucleus"/>
    <property type="evidence" value="ECO:0007669"/>
    <property type="project" value="UniProtKB-SubCell"/>
</dbReference>
<keyword evidence="4" id="KW-0539">Nucleus</keyword>
<dbReference type="GO" id="GO:0003700">
    <property type="term" value="F:DNA-binding transcription factor activity"/>
    <property type="evidence" value="ECO:0000318"/>
    <property type="project" value="GO_Central"/>
</dbReference>
<keyword evidence="3" id="KW-0936">Ethylene signaling pathway</keyword>
<dbReference type="PANTHER" id="PTHR33305:SF29">
    <property type="entry name" value="ETHYLENE INSENSITIVE 3-LIKE 5 PROTEIN"/>
    <property type="match status" value="1"/>
</dbReference>
<evidence type="ECO:0000259" key="5">
    <source>
        <dbReference type="Pfam" id="PF04873"/>
    </source>
</evidence>
<gene>
    <name evidence="6" type="ORF">MIMGU_mgv1a022427mg</name>
</gene>
<dbReference type="STRING" id="4155.A0A022QSZ9"/>
<dbReference type="InterPro" id="IPR047091">
    <property type="entry name" value="EIN3-like_DNA-bd"/>
</dbReference>
<dbReference type="AlphaFoldDB" id="A0A022QSZ9"/>
<reference evidence="6 7" key="1">
    <citation type="journal article" date="2013" name="Proc. Natl. Acad. Sci. U.S.A.">
        <title>Fine-scale variation in meiotic recombination in Mimulus inferred from population shotgun sequencing.</title>
        <authorList>
            <person name="Hellsten U."/>
            <person name="Wright K.M."/>
            <person name="Jenkins J."/>
            <person name="Shu S."/>
            <person name="Yuan Y."/>
            <person name="Wessler S.R."/>
            <person name="Schmutz J."/>
            <person name="Willis J.H."/>
            <person name="Rokhsar D.S."/>
        </authorList>
    </citation>
    <scope>NUCLEOTIDE SEQUENCE [LARGE SCALE GENOMIC DNA]</scope>
    <source>
        <strain evidence="7">cv. DUN x IM62</strain>
    </source>
</reference>
<evidence type="ECO:0000313" key="7">
    <source>
        <dbReference type="Proteomes" id="UP000030748"/>
    </source>
</evidence>
<dbReference type="Gene3D" id="1.10.3180.10">
    <property type="entry name" value="DNA-binding domain of EIN3-like"/>
    <property type="match status" value="2"/>
</dbReference>
<dbReference type="InterPro" id="IPR023278">
    <property type="entry name" value="Ethylene_insens-like_DNA-bd"/>
</dbReference>
<evidence type="ECO:0000313" key="6">
    <source>
        <dbReference type="EMBL" id="EYU31026.1"/>
    </source>
</evidence>
<comment type="subcellular location">
    <subcellularLocation>
        <location evidence="1">Nucleus</location>
    </subcellularLocation>
</comment>
<dbReference type="PANTHER" id="PTHR33305">
    <property type="entry name" value="ETHYLENE INSENSITIVE 3-LIKE 2 PROTEIN"/>
    <property type="match status" value="1"/>
</dbReference>
<keyword evidence="7" id="KW-1185">Reference proteome</keyword>
<dbReference type="Proteomes" id="UP000030748">
    <property type="component" value="Unassembled WGS sequence"/>
</dbReference>
<dbReference type="SUPFAM" id="SSF116768">
    <property type="entry name" value="DNA-binding domain of EIN3-like"/>
    <property type="match status" value="1"/>
</dbReference>
<dbReference type="Pfam" id="PF04873">
    <property type="entry name" value="EIN3_DNA-bd"/>
    <property type="match status" value="1"/>
</dbReference>